<feature type="compositionally biased region" description="Polar residues" evidence="1">
    <location>
        <begin position="1"/>
        <end position="13"/>
    </location>
</feature>
<reference evidence="2" key="2">
    <citation type="submission" date="2023-06" db="EMBL/GenBank/DDBJ databases">
        <authorList>
            <consortium name="Lawrence Berkeley National Laboratory"/>
            <person name="Haridas S."/>
            <person name="Hensen N."/>
            <person name="Bonometti L."/>
            <person name="Westerberg I."/>
            <person name="Brannstrom I.O."/>
            <person name="Guillou S."/>
            <person name="Cros-Aarteil S."/>
            <person name="Calhoun S."/>
            <person name="Kuo A."/>
            <person name="Mondo S."/>
            <person name="Pangilinan J."/>
            <person name="Riley R."/>
            <person name="Labutti K."/>
            <person name="Andreopoulos B."/>
            <person name="Lipzen A."/>
            <person name="Chen C."/>
            <person name="Yanf M."/>
            <person name="Daum C."/>
            <person name="Ng V."/>
            <person name="Clum A."/>
            <person name="Steindorff A."/>
            <person name="Ohm R."/>
            <person name="Martin F."/>
            <person name="Silar P."/>
            <person name="Natvig D."/>
            <person name="Lalanne C."/>
            <person name="Gautier V."/>
            <person name="Ament-Velasquez S.L."/>
            <person name="Kruys A."/>
            <person name="Hutchinson M.I."/>
            <person name="Powell A.J."/>
            <person name="Barry K."/>
            <person name="Miller A.N."/>
            <person name="Grigoriev I.V."/>
            <person name="Debuchy R."/>
            <person name="Gladieux P."/>
            <person name="Thoren M.H."/>
            <person name="Johannesson H."/>
        </authorList>
    </citation>
    <scope>NUCLEOTIDE SEQUENCE</scope>
    <source>
        <strain evidence="2">CBS 168.71</strain>
    </source>
</reference>
<accession>A0AAE0HRG1</accession>
<sequence length="223" mass="24290">MGGRANRSSTTGESGCCASSRPAPDGVQDVSLTCRGKPRRIHPWGETLSVTASIETQSLVQDLRGPFARDLPEGVVKIDADPDNVADLHYETACRVRGCLAGVSRSMLPWRQIGRAESENTNRSSSSSDALPEKDSLLSMLKTDRLSSRHTKASIRESRRSCPLSGNPFESSGTRTSLSLRQFHPVARDLDREKPGQMRVCHGRKRDKAAAAPAQPKVCRYCG</sequence>
<feature type="region of interest" description="Disordered" evidence="1">
    <location>
        <begin position="1"/>
        <end position="30"/>
    </location>
</feature>
<proteinExistence type="predicted"/>
<reference evidence="2" key="1">
    <citation type="journal article" date="2023" name="Mol. Phylogenet. Evol.">
        <title>Genome-scale phylogeny and comparative genomics of the fungal order Sordariales.</title>
        <authorList>
            <person name="Hensen N."/>
            <person name="Bonometti L."/>
            <person name="Westerberg I."/>
            <person name="Brannstrom I.O."/>
            <person name="Guillou S."/>
            <person name="Cros-Aarteil S."/>
            <person name="Calhoun S."/>
            <person name="Haridas S."/>
            <person name="Kuo A."/>
            <person name="Mondo S."/>
            <person name="Pangilinan J."/>
            <person name="Riley R."/>
            <person name="LaButti K."/>
            <person name="Andreopoulos B."/>
            <person name="Lipzen A."/>
            <person name="Chen C."/>
            <person name="Yan M."/>
            <person name="Daum C."/>
            <person name="Ng V."/>
            <person name="Clum A."/>
            <person name="Steindorff A."/>
            <person name="Ohm R.A."/>
            <person name="Martin F."/>
            <person name="Silar P."/>
            <person name="Natvig D.O."/>
            <person name="Lalanne C."/>
            <person name="Gautier V."/>
            <person name="Ament-Velasquez S.L."/>
            <person name="Kruys A."/>
            <person name="Hutchinson M.I."/>
            <person name="Powell A.J."/>
            <person name="Barry K."/>
            <person name="Miller A.N."/>
            <person name="Grigoriev I.V."/>
            <person name="Debuchy R."/>
            <person name="Gladieux P."/>
            <person name="Hiltunen Thoren M."/>
            <person name="Johannesson H."/>
        </authorList>
    </citation>
    <scope>NUCLEOTIDE SEQUENCE</scope>
    <source>
        <strain evidence="2">CBS 168.71</strain>
    </source>
</reference>
<protein>
    <submittedName>
        <fullName evidence="2">Uncharacterized protein</fullName>
    </submittedName>
</protein>
<keyword evidence="3" id="KW-1185">Reference proteome</keyword>
<dbReference type="GeneID" id="87838308"/>
<organism evidence="2 3">
    <name type="scientific">Chaetomium fimeti</name>
    <dbReference type="NCBI Taxonomy" id="1854472"/>
    <lineage>
        <taxon>Eukaryota</taxon>
        <taxon>Fungi</taxon>
        <taxon>Dikarya</taxon>
        <taxon>Ascomycota</taxon>
        <taxon>Pezizomycotina</taxon>
        <taxon>Sordariomycetes</taxon>
        <taxon>Sordariomycetidae</taxon>
        <taxon>Sordariales</taxon>
        <taxon>Chaetomiaceae</taxon>
        <taxon>Chaetomium</taxon>
    </lineage>
</organism>
<evidence type="ECO:0000256" key="1">
    <source>
        <dbReference type="SAM" id="MobiDB-lite"/>
    </source>
</evidence>
<feature type="region of interest" description="Disordered" evidence="1">
    <location>
        <begin position="147"/>
        <end position="175"/>
    </location>
</feature>
<dbReference type="Proteomes" id="UP001278766">
    <property type="component" value="Unassembled WGS sequence"/>
</dbReference>
<name>A0AAE0HRG1_9PEZI</name>
<evidence type="ECO:0000313" key="3">
    <source>
        <dbReference type="Proteomes" id="UP001278766"/>
    </source>
</evidence>
<evidence type="ECO:0000313" key="2">
    <source>
        <dbReference type="EMBL" id="KAK3301284.1"/>
    </source>
</evidence>
<gene>
    <name evidence="2" type="ORF">B0H64DRAFT_34724</name>
</gene>
<dbReference type="EMBL" id="JAUEPN010000001">
    <property type="protein sequence ID" value="KAK3301284.1"/>
    <property type="molecule type" value="Genomic_DNA"/>
</dbReference>
<comment type="caution">
    <text evidence="2">The sequence shown here is derived from an EMBL/GenBank/DDBJ whole genome shotgun (WGS) entry which is preliminary data.</text>
</comment>
<dbReference type="RefSeq" id="XP_062664798.1">
    <property type="nucleotide sequence ID" value="XM_062801360.1"/>
</dbReference>
<dbReference type="AlphaFoldDB" id="A0AAE0HRG1"/>